<dbReference type="AlphaFoldDB" id="A0A0H3AL69"/>
<evidence type="ECO:0008006" key="3">
    <source>
        <dbReference type="Google" id="ProtNLM"/>
    </source>
</evidence>
<dbReference type="Proteomes" id="UP000000249">
    <property type="component" value="Chromosome 1"/>
</dbReference>
<name>A0A0H3AL69_VIBC3</name>
<organism evidence="1 2">
    <name type="scientific">Vibrio cholerae serotype O1 (strain ATCC 39541 / Classical Ogawa 395 / O395)</name>
    <dbReference type="NCBI Taxonomy" id="345073"/>
    <lineage>
        <taxon>Bacteria</taxon>
        <taxon>Pseudomonadati</taxon>
        <taxon>Pseudomonadota</taxon>
        <taxon>Gammaproteobacteria</taxon>
        <taxon>Vibrionales</taxon>
        <taxon>Vibrionaceae</taxon>
        <taxon>Vibrio</taxon>
    </lineage>
</organism>
<dbReference type="eggNOG" id="COG0608">
    <property type="taxonomic scope" value="Bacteria"/>
</dbReference>
<protein>
    <recommendedName>
        <fullName evidence="3">Acetyltransferase</fullName>
    </recommendedName>
</protein>
<evidence type="ECO:0000313" key="1">
    <source>
        <dbReference type="EMBL" id="ABQ21294.1"/>
    </source>
</evidence>
<accession>A0A0H3AL69</accession>
<dbReference type="EMBL" id="CP000627">
    <property type="protein sequence ID" value="ABQ21294.1"/>
    <property type="molecule type" value="Genomic_DNA"/>
</dbReference>
<gene>
    <name evidence="1" type="ordered locus">VC0395_A2737</name>
</gene>
<dbReference type="OrthoDB" id="5429547at2"/>
<dbReference type="PATRIC" id="fig|345073.21.peg.365"/>
<dbReference type="KEGG" id="vcr:VC395_0377"/>
<reference evidence="1 2" key="1">
    <citation type="submission" date="2007-03" db="EMBL/GenBank/DDBJ databases">
        <authorList>
            <person name="Heidelberg J."/>
        </authorList>
    </citation>
    <scope>NUCLEOTIDE SEQUENCE [LARGE SCALE GENOMIC DNA]</scope>
    <source>
        <strain evidence="2">ATCC 39541 / Classical Ogawa 395 / O395</strain>
    </source>
</reference>
<dbReference type="RefSeq" id="WP_000384299.1">
    <property type="nucleotide sequence ID" value="NC_009457.1"/>
</dbReference>
<dbReference type="KEGG" id="vco:VC0395_A2737"/>
<evidence type="ECO:0000313" key="2">
    <source>
        <dbReference type="Proteomes" id="UP000000249"/>
    </source>
</evidence>
<proteinExistence type="predicted"/>
<dbReference type="InterPro" id="IPR038763">
    <property type="entry name" value="DHH_sf"/>
</dbReference>
<sequence>MDYDVFNGDADGILSLVQWRLVHPKSTQLVTGVKRDIALLERLTVTAGDELVVLDISMAKNQLGLQRALQAGAHVFYADHHQPGDIPAHSALQAHIDTDANLCTALIIDRLLKGRFRDWAITAAFGDNLHRVAHTLAEEAGFDAAQTDALCELGTLINYNGYGRTVSELHFAPDTLYQTLLAYQTPWAVLADLNSPFYQLRSAYQQDFAFALAQPAYYRSSSVTVVILPDCAAAQRVSGAFANHLANQDMQRAHLIVTYADEQHYTLSLRAPLSDKRGAGALCAQFPSGGGRESAGGINQLPYALLDNVIAVVEAFYAS</sequence>
<dbReference type="SUPFAM" id="SSF64182">
    <property type="entry name" value="DHH phosphoesterases"/>
    <property type="match status" value="1"/>
</dbReference>